<dbReference type="GO" id="GO:0016998">
    <property type="term" value="P:cell wall macromolecule catabolic process"/>
    <property type="evidence" value="ECO:0007669"/>
    <property type="project" value="InterPro"/>
</dbReference>
<evidence type="ECO:0000256" key="3">
    <source>
        <dbReference type="ARBA" id="ARBA00023295"/>
    </source>
</evidence>
<sequence length="493" mass="52459">MFRRLSPTTRLRRLAAVMATALSLLALGVRPAEAAVPPGYTVGGTDVSNHAGTIDWAQTAAKGVRFGWAKATEGLDFVDAQYSANYRNAKANGVYIGAYAFGRPDKGVNTGKAQADWLIAHAQYVNDGRTLPLQLDIEWPWWTTAAPMYPCYGLSTSQMVTWIRDFVDQVKARTGREASIYTNPNWWNQCTGRNTSFSANPLETSNYSGSPGTLPAGWSRFTAWQYAGSSSTLPGSPTVFNGSAADLAAFAAGGNSLGVLDFYLSDSQSSSVATRPVVHYGNSPMVPIRGDWNGDGKDTVSAFDPTTATFYISDTPESGQASYTFRYGDPGAVPFVGDWDGDGKDNVGVRMGLTFYMRTSPVTSGTETTTSVAYGDPGMLPVVGDWNGDGKDTVSAYDPKSGTFYISDTPQTGQAAYVVRYGDANAVPLAGDWDGDGKDNIGVRMGIGFYLRTSPVTSATETTVSVPYGDGGAELPITGDWDGDGKDSQGVVR</sequence>
<dbReference type="Gene3D" id="3.20.20.80">
    <property type="entry name" value="Glycosidases"/>
    <property type="match status" value="1"/>
</dbReference>
<dbReference type="GO" id="GO:0016052">
    <property type="term" value="P:carbohydrate catabolic process"/>
    <property type="evidence" value="ECO:0007669"/>
    <property type="project" value="TreeGrafter"/>
</dbReference>
<dbReference type="EMBL" id="FOHX01000013">
    <property type="protein sequence ID" value="SEU35773.1"/>
    <property type="molecule type" value="Genomic_DNA"/>
</dbReference>
<evidence type="ECO:0000256" key="4">
    <source>
        <dbReference type="SAM" id="MobiDB-lite"/>
    </source>
</evidence>
<name>A0A1I0L7B0_9ACTN</name>
<feature type="chain" id="PRO_5011663672" evidence="5">
    <location>
        <begin position="35"/>
        <end position="493"/>
    </location>
</feature>
<proteinExistence type="inferred from homology"/>
<dbReference type="Pfam" id="PF01183">
    <property type="entry name" value="Glyco_hydro_25"/>
    <property type="match status" value="1"/>
</dbReference>
<dbReference type="PANTHER" id="PTHR34135">
    <property type="entry name" value="LYSOZYME"/>
    <property type="match status" value="1"/>
</dbReference>
<keyword evidence="5" id="KW-0732">Signal</keyword>
<keyword evidence="3" id="KW-0326">Glycosidase</keyword>
<evidence type="ECO:0000256" key="5">
    <source>
        <dbReference type="SAM" id="SignalP"/>
    </source>
</evidence>
<reference evidence="6 7" key="1">
    <citation type="submission" date="2016-10" db="EMBL/GenBank/DDBJ databases">
        <authorList>
            <person name="de Groot N.N."/>
        </authorList>
    </citation>
    <scope>NUCLEOTIDE SEQUENCE [LARGE SCALE GENOMIC DNA]</scope>
    <source>
        <strain evidence="6 7">CGMCC 4.5598</strain>
    </source>
</reference>
<dbReference type="InterPro" id="IPR028994">
    <property type="entry name" value="Integrin_alpha_N"/>
</dbReference>
<dbReference type="SMART" id="SM00641">
    <property type="entry name" value="Glyco_25"/>
    <property type="match status" value="1"/>
</dbReference>
<dbReference type="SUPFAM" id="SSF69318">
    <property type="entry name" value="Integrin alpha N-terminal domain"/>
    <property type="match status" value="1"/>
</dbReference>
<evidence type="ECO:0000313" key="6">
    <source>
        <dbReference type="EMBL" id="SEU35773.1"/>
    </source>
</evidence>
<dbReference type="PROSITE" id="PS51904">
    <property type="entry name" value="GLYCOSYL_HYDROL_F25_2"/>
    <property type="match status" value="1"/>
</dbReference>
<dbReference type="GO" id="GO:0009253">
    <property type="term" value="P:peptidoglycan catabolic process"/>
    <property type="evidence" value="ECO:0007669"/>
    <property type="project" value="InterPro"/>
</dbReference>
<dbReference type="InterPro" id="IPR018077">
    <property type="entry name" value="Glyco_hydro_fam25_subgr"/>
</dbReference>
<dbReference type="Proteomes" id="UP000199361">
    <property type="component" value="Unassembled WGS sequence"/>
</dbReference>
<dbReference type="AlphaFoldDB" id="A0A1I0L7B0"/>
<evidence type="ECO:0000256" key="1">
    <source>
        <dbReference type="ARBA" id="ARBA00010646"/>
    </source>
</evidence>
<gene>
    <name evidence="6" type="ORF">SAMN05421811_11353</name>
</gene>
<feature type="region of interest" description="Disordered" evidence="4">
    <location>
        <begin position="460"/>
        <end position="493"/>
    </location>
</feature>
<dbReference type="STRING" id="568860.SAMN05421811_11353"/>
<keyword evidence="7" id="KW-1185">Reference proteome</keyword>
<comment type="similarity">
    <text evidence="1">Belongs to the glycosyl hydrolase 25 family.</text>
</comment>
<dbReference type="PANTHER" id="PTHR34135:SF2">
    <property type="entry name" value="LYSOZYME"/>
    <property type="match status" value="1"/>
</dbReference>
<evidence type="ECO:0000313" key="7">
    <source>
        <dbReference type="Proteomes" id="UP000199361"/>
    </source>
</evidence>
<protein>
    <submittedName>
        <fullName evidence="6">Lyzozyme M1 (1,4-beta-N-acetylmuramidase), GH25 family</fullName>
    </submittedName>
</protein>
<dbReference type="RefSeq" id="WP_091089152.1">
    <property type="nucleotide sequence ID" value="NZ_FOHX01000013.1"/>
</dbReference>
<keyword evidence="2" id="KW-0378">Hydrolase</keyword>
<dbReference type="OrthoDB" id="9815928at2"/>
<feature type="signal peptide" evidence="5">
    <location>
        <begin position="1"/>
        <end position="34"/>
    </location>
</feature>
<dbReference type="InterPro" id="IPR002053">
    <property type="entry name" value="Glyco_hydro_25"/>
</dbReference>
<accession>A0A1I0L7B0</accession>
<dbReference type="SUPFAM" id="SSF51445">
    <property type="entry name" value="(Trans)glycosidases"/>
    <property type="match status" value="1"/>
</dbReference>
<evidence type="ECO:0000256" key="2">
    <source>
        <dbReference type="ARBA" id="ARBA00022801"/>
    </source>
</evidence>
<dbReference type="GO" id="GO:0003796">
    <property type="term" value="F:lysozyme activity"/>
    <property type="evidence" value="ECO:0007669"/>
    <property type="project" value="InterPro"/>
</dbReference>
<organism evidence="6 7">
    <name type="scientific">Nonomuraea wenchangensis</name>
    <dbReference type="NCBI Taxonomy" id="568860"/>
    <lineage>
        <taxon>Bacteria</taxon>
        <taxon>Bacillati</taxon>
        <taxon>Actinomycetota</taxon>
        <taxon>Actinomycetes</taxon>
        <taxon>Streptosporangiales</taxon>
        <taxon>Streptosporangiaceae</taxon>
        <taxon>Nonomuraea</taxon>
    </lineage>
</organism>
<dbReference type="InterPro" id="IPR017853">
    <property type="entry name" value="GH"/>
</dbReference>